<proteinExistence type="predicted"/>
<protein>
    <submittedName>
        <fullName evidence="1">Uncharacterized protein</fullName>
    </submittedName>
</protein>
<reference evidence="1" key="2">
    <citation type="submission" date="2020-11" db="EMBL/GenBank/DDBJ databases">
        <authorList>
            <person name="McCartney M.A."/>
            <person name="Auch B."/>
            <person name="Kono T."/>
            <person name="Mallez S."/>
            <person name="Becker A."/>
            <person name="Gohl D.M."/>
            <person name="Silverstein K.A.T."/>
            <person name="Koren S."/>
            <person name="Bechman K.B."/>
            <person name="Herman A."/>
            <person name="Abrahante J.E."/>
            <person name="Garbe J."/>
        </authorList>
    </citation>
    <scope>NUCLEOTIDE SEQUENCE</scope>
    <source>
        <strain evidence="1">Duluth1</strain>
        <tissue evidence="1">Whole animal</tissue>
    </source>
</reference>
<reference evidence="1" key="1">
    <citation type="journal article" date="2019" name="bioRxiv">
        <title>The Genome of the Zebra Mussel, Dreissena polymorpha: A Resource for Invasive Species Research.</title>
        <authorList>
            <person name="McCartney M.A."/>
            <person name="Auch B."/>
            <person name="Kono T."/>
            <person name="Mallez S."/>
            <person name="Zhang Y."/>
            <person name="Obille A."/>
            <person name="Becker A."/>
            <person name="Abrahante J.E."/>
            <person name="Garbe J."/>
            <person name="Badalamenti J.P."/>
            <person name="Herman A."/>
            <person name="Mangelson H."/>
            <person name="Liachko I."/>
            <person name="Sullivan S."/>
            <person name="Sone E.D."/>
            <person name="Koren S."/>
            <person name="Silverstein K.A.T."/>
            <person name="Beckman K.B."/>
            <person name="Gohl D.M."/>
        </authorList>
    </citation>
    <scope>NUCLEOTIDE SEQUENCE</scope>
    <source>
        <strain evidence="1">Duluth1</strain>
        <tissue evidence="1">Whole animal</tissue>
    </source>
</reference>
<comment type="caution">
    <text evidence="1">The sequence shown here is derived from an EMBL/GenBank/DDBJ whole genome shotgun (WGS) entry which is preliminary data.</text>
</comment>
<accession>A0A9D4QNL0</accession>
<name>A0A9D4QNL0_DREPO</name>
<dbReference type="AlphaFoldDB" id="A0A9D4QNL0"/>
<dbReference type="Proteomes" id="UP000828390">
    <property type="component" value="Unassembled WGS sequence"/>
</dbReference>
<evidence type="ECO:0000313" key="1">
    <source>
        <dbReference type="EMBL" id="KAH3836640.1"/>
    </source>
</evidence>
<gene>
    <name evidence="1" type="ORF">DPMN_110011</name>
</gene>
<evidence type="ECO:0000313" key="2">
    <source>
        <dbReference type="Proteomes" id="UP000828390"/>
    </source>
</evidence>
<sequence length="92" mass="10525">MGYRLDFRIVTIRRLGGALFASIYRLVDTQVGQHLKKGCGTLKNISLDHLGNNVDFKRYCPGCRVLYFLLQVKRVFKGLVSTEVVQCGRRFT</sequence>
<dbReference type="EMBL" id="JAIWYP010000004">
    <property type="protein sequence ID" value="KAH3836640.1"/>
    <property type="molecule type" value="Genomic_DNA"/>
</dbReference>
<organism evidence="1 2">
    <name type="scientific">Dreissena polymorpha</name>
    <name type="common">Zebra mussel</name>
    <name type="synonym">Mytilus polymorpha</name>
    <dbReference type="NCBI Taxonomy" id="45954"/>
    <lineage>
        <taxon>Eukaryota</taxon>
        <taxon>Metazoa</taxon>
        <taxon>Spiralia</taxon>
        <taxon>Lophotrochozoa</taxon>
        <taxon>Mollusca</taxon>
        <taxon>Bivalvia</taxon>
        <taxon>Autobranchia</taxon>
        <taxon>Heteroconchia</taxon>
        <taxon>Euheterodonta</taxon>
        <taxon>Imparidentia</taxon>
        <taxon>Neoheterodontei</taxon>
        <taxon>Myida</taxon>
        <taxon>Dreissenoidea</taxon>
        <taxon>Dreissenidae</taxon>
        <taxon>Dreissena</taxon>
    </lineage>
</organism>
<keyword evidence="2" id="KW-1185">Reference proteome</keyword>